<reference evidence="1" key="1">
    <citation type="submission" date="2018-05" db="EMBL/GenBank/DDBJ databases">
        <authorList>
            <person name="Lanie J.A."/>
            <person name="Ng W.-L."/>
            <person name="Kazmierczak K.M."/>
            <person name="Andrzejewski T.M."/>
            <person name="Davidsen T.M."/>
            <person name="Wayne K.J."/>
            <person name="Tettelin H."/>
            <person name="Glass J.I."/>
            <person name="Rusch D."/>
            <person name="Podicherti R."/>
            <person name="Tsui H.-C.T."/>
            <person name="Winkler M.E."/>
        </authorList>
    </citation>
    <scope>NUCLEOTIDE SEQUENCE</scope>
</reference>
<accession>A0A382C9I4</accession>
<evidence type="ECO:0000313" key="1">
    <source>
        <dbReference type="EMBL" id="SVB22472.1"/>
    </source>
</evidence>
<name>A0A382C9I4_9ZZZZ</name>
<dbReference type="AlphaFoldDB" id="A0A382C9I4"/>
<protein>
    <submittedName>
        <fullName evidence="1">Uncharacterized protein</fullName>
    </submittedName>
</protein>
<organism evidence="1">
    <name type="scientific">marine metagenome</name>
    <dbReference type="NCBI Taxonomy" id="408172"/>
    <lineage>
        <taxon>unclassified sequences</taxon>
        <taxon>metagenomes</taxon>
        <taxon>ecological metagenomes</taxon>
    </lineage>
</organism>
<gene>
    <name evidence="1" type="ORF">METZ01_LOCUS175326</name>
</gene>
<proteinExistence type="predicted"/>
<dbReference type="EMBL" id="UINC01033339">
    <property type="protein sequence ID" value="SVB22472.1"/>
    <property type="molecule type" value="Genomic_DNA"/>
</dbReference>
<sequence>MSEEYFPIEDHDEIRSDHVFTSYLARRDKYISELESLSESARDDHLQTIKEEDEYLLKYRRTRNLFGIPLNDEMKQFEPFDYIKPVDSIDALWSIADDMRDRKKKGEFPTYIAAYRWAAKHMTQNGKRFKAESLENEWQKAKTKGLLD</sequence>